<evidence type="ECO:0000256" key="2">
    <source>
        <dbReference type="SAM" id="MobiDB-lite"/>
    </source>
</evidence>
<dbReference type="GO" id="GO:0005886">
    <property type="term" value="C:plasma membrane"/>
    <property type="evidence" value="ECO:0007669"/>
    <property type="project" value="TreeGrafter"/>
</dbReference>
<keyword evidence="3" id="KW-1133">Transmembrane helix</keyword>
<feature type="transmembrane region" description="Helical" evidence="3">
    <location>
        <begin position="880"/>
        <end position="900"/>
    </location>
</feature>
<proteinExistence type="predicted"/>
<keyword evidence="3" id="KW-0812">Transmembrane</keyword>
<feature type="transmembrane region" description="Helical" evidence="3">
    <location>
        <begin position="972"/>
        <end position="990"/>
    </location>
</feature>
<dbReference type="OrthoDB" id="2433234at2759"/>
<dbReference type="InterPro" id="IPR024862">
    <property type="entry name" value="TRPV"/>
</dbReference>
<dbReference type="GO" id="GO:0098703">
    <property type="term" value="P:calcium ion import across plasma membrane"/>
    <property type="evidence" value="ECO:0007669"/>
    <property type="project" value="TreeGrafter"/>
</dbReference>
<feature type="transmembrane region" description="Helical" evidence="3">
    <location>
        <begin position="943"/>
        <end position="965"/>
    </location>
</feature>
<evidence type="ECO:0000256" key="3">
    <source>
        <dbReference type="SAM" id="Phobius"/>
    </source>
</evidence>
<protein>
    <recommendedName>
        <fullName evidence="6">Ion transport domain-containing protein</fullName>
    </recommendedName>
</protein>
<gene>
    <name evidence="4" type="ORF">Glove_707g26</name>
</gene>
<dbReference type="Proteomes" id="UP000266861">
    <property type="component" value="Unassembled WGS sequence"/>
</dbReference>
<evidence type="ECO:0000313" key="5">
    <source>
        <dbReference type="Proteomes" id="UP000266861"/>
    </source>
</evidence>
<accession>A0A397G7K8</accession>
<keyword evidence="5" id="KW-1185">Reference proteome</keyword>
<dbReference type="PANTHER" id="PTHR10582">
    <property type="entry name" value="TRANSIENT RECEPTOR POTENTIAL ION CHANNEL PROTEIN"/>
    <property type="match status" value="1"/>
</dbReference>
<evidence type="ECO:0008006" key="6">
    <source>
        <dbReference type="Google" id="ProtNLM"/>
    </source>
</evidence>
<keyword evidence="3" id="KW-0472">Membrane</keyword>
<feature type="transmembrane region" description="Helical" evidence="3">
    <location>
        <begin position="912"/>
        <end position="931"/>
    </location>
</feature>
<organism evidence="4 5">
    <name type="scientific">Diversispora epigaea</name>
    <dbReference type="NCBI Taxonomy" id="1348612"/>
    <lineage>
        <taxon>Eukaryota</taxon>
        <taxon>Fungi</taxon>
        <taxon>Fungi incertae sedis</taxon>
        <taxon>Mucoromycota</taxon>
        <taxon>Glomeromycotina</taxon>
        <taxon>Glomeromycetes</taxon>
        <taxon>Diversisporales</taxon>
        <taxon>Diversisporaceae</taxon>
        <taxon>Diversispora</taxon>
    </lineage>
</organism>
<dbReference type="EMBL" id="PQFF01000563">
    <property type="protein sequence ID" value="RHZ44913.1"/>
    <property type="molecule type" value="Genomic_DNA"/>
</dbReference>
<feature type="transmembrane region" description="Helical" evidence="3">
    <location>
        <begin position="996"/>
        <end position="1016"/>
    </location>
</feature>
<dbReference type="PANTHER" id="PTHR10582:SF2">
    <property type="entry name" value="INACTIVE"/>
    <property type="match status" value="1"/>
</dbReference>
<feature type="transmembrane region" description="Helical" evidence="3">
    <location>
        <begin position="1086"/>
        <end position="1110"/>
    </location>
</feature>
<keyword evidence="1" id="KW-0677">Repeat</keyword>
<dbReference type="GO" id="GO:0005216">
    <property type="term" value="F:monoatomic ion channel activity"/>
    <property type="evidence" value="ECO:0007669"/>
    <property type="project" value="InterPro"/>
</dbReference>
<dbReference type="SUPFAM" id="SSF69322">
    <property type="entry name" value="Tricorn protease domain 2"/>
    <property type="match status" value="1"/>
</dbReference>
<reference evidence="4 5" key="1">
    <citation type="submission" date="2018-08" db="EMBL/GenBank/DDBJ databases">
        <title>Genome and evolution of the arbuscular mycorrhizal fungus Diversispora epigaea (formerly Glomus versiforme) and its bacterial endosymbionts.</title>
        <authorList>
            <person name="Sun X."/>
            <person name="Fei Z."/>
            <person name="Harrison M."/>
        </authorList>
    </citation>
    <scope>NUCLEOTIDE SEQUENCE [LARGE SCALE GENOMIC DNA]</scope>
    <source>
        <strain evidence="4 5">IT104</strain>
    </source>
</reference>
<evidence type="ECO:0000313" key="4">
    <source>
        <dbReference type="EMBL" id="RHZ44913.1"/>
    </source>
</evidence>
<sequence>MSNKCCYIAISPDGQQIVTFDPEGSKFTIYDIEDFSKPISTFPYDDIVYDEQRCYSLAISNRISNKSERLLVFPNHDGDKNNSIELGDKIKNQSRTWVISTTKKSEIHTCLESIGGVIRFLDSDVKISESQSLINKTVIIIVNVSGIYKQTLNNDEIISIAKIERFELPQQLSNSLSRISRLSHHSRRSPLYHGQSLSCLDHGQNALELLHTSIIKNHFIVHSFKNQQQIIEMYNLITGDLEMLFKRHEPSAAPNIIRGSPIFAISQNEDILAFCRGTISITLYLMENGLEITTKQLGGIDKILAMYFIDNDKKLLIALEEKQENSLDEISIQQIFVVWDLFTTFKDSIRQINYSDASLKMDATRRLINSHGKILVVNDNKNIISVLENQDVASILNPPSKKMKEVEIKKDDVSHAIYDIDGGRRDASELTENRIIRNVEPWNSKKYSRLSFWLDSTKKTQLIISPNTVQVWKYCNIKNDQVLEYIWASNNVGATGLEVLKALQLRVRKREFVLNLLIPSTKSDKPKSMVIIHWPNDTNVLEGACRTLYVLGEKKHIVAGHKNTQRFEYLIECTQRLVRKYITKYGIFRLTDIRYPIMKYLIKGHQESLIKQILNTKINGKNSNIHIPRLYKRNMQRSNEKISEDLVIQTLETLPELKLKSKSDLQNAILYTQRRIDSTAILKYLIDYYADNAKEYNNDSWMFTVSKAIPLLYDHGLSKLFKKPCFGITEAYTPPLHINPYDQKKGNSATVIHSLAVKPCLALPPPKFNNLWILLKKLFIRIEPSRNDRKVYIVPLPDFTIYPNPKGLEDHSENYSKYFWFLFRIIFWPRINVINDTKHMSPFLRVIHEEKGSEIYQTPTIMAVLEFKWAAARPYFIRHIFTYILYAISYTVIVISYSKGESRIIKSLKPDSPTLLTFFFCVYGYTGWYLIVTEIVQLKREGLYRYINIYNIFDCASVVLPLICVFYNHQELILQLFNPVLAFTALVMWFELTIRPFLAFMLIVILAFGHAMFILLDRVDDDNLVVSTYKINDTSNPGIYSNITIYQNVDKSSRLDNYYSDFLSSIVAVFYWTNGRWDQLSQWDSFAVIAMSIMGSIILLLIFQNMLIAFMNGAFDKAYKADHTEAYRYRVDLIAEYEALEKPFDNKRDNPRYIYYIPDPDVVDTWLTEKDENQKLCKNLAESTDSDYSDDCDDDFDDDCDSGDSDQGNNSSHSKKDKQIQNDIQNDDDSKKDKHVQNIIFFDEEIFGLKLTSSKSNKKSLQKRLNAMENEFKTRFDALEKNFKTLLDNQ</sequence>
<comment type="caution">
    <text evidence="4">The sequence shown here is derived from an EMBL/GenBank/DDBJ whole genome shotgun (WGS) entry which is preliminary data.</text>
</comment>
<evidence type="ECO:0000256" key="1">
    <source>
        <dbReference type="ARBA" id="ARBA00022737"/>
    </source>
</evidence>
<name>A0A397G7K8_9GLOM</name>
<feature type="region of interest" description="Disordered" evidence="2">
    <location>
        <begin position="1198"/>
        <end position="1232"/>
    </location>
</feature>